<evidence type="ECO:0000313" key="2">
    <source>
        <dbReference type="Proteomes" id="UP001597413"/>
    </source>
</evidence>
<dbReference type="Proteomes" id="UP001597413">
    <property type="component" value="Unassembled WGS sequence"/>
</dbReference>
<comment type="caution">
    <text evidence="1">The sequence shown here is derived from an EMBL/GenBank/DDBJ whole genome shotgun (WGS) entry which is preliminary data.</text>
</comment>
<protein>
    <submittedName>
        <fullName evidence="1">Uncharacterized protein</fullName>
    </submittedName>
</protein>
<evidence type="ECO:0000313" key="1">
    <source>
        <dbReference type="EMBL" id="MFD2175711.1"/>
    </source>
</evidence>
<organism evidence="1 2">
    <name type="scientific">Rhodobacter lacus</name>
    <dbReference type="NCBI Taxonomy" id="1641972"/>
    <lineage>
        <taxon>Bacteria</taxon>
        <taxon>Pseudomonadati</taxon>
        <taxon>Pseudomonadota</taxon>
        <taxon>Alphaproteobacteria</taxon>
        <taxon>Rhodobacterales</taxon>
        <taxon>Rhodobacter group</taxon>
        <taxon>Rhodobacter</taxon>
    </lineage>
</organism>
<sequence length="53" mass="6002">MPKWKALQEIRAILLRAGCTTNLETLPRLGHEDALSMLEALRKLEGTPDERQS</sequence>
<accession>A0ABW5ADU3</accession>
<dbReference type="EMBL" id="JBHUIX010000018">
    <property type="protein sequence ID" value="MFD2175711.1"/>
    <property type="molecule type" value="Genomic_DNA"/>
</dbReference>
<proteinExistence type="predicted"/>
<keyword evidence="2" id="KW-1185">Reference proteome</keyword>
<gene>
    <name evidence="1" type="ORF">ACFSM0_16575</name>
</gene>
<name>A0ABW5ADU3_9RHOB</name>
<dbReference type="RefSeq" id="WP_377393043.1">
    <property type="nucleotide sequence ID" value="NZ_JBHUIX010000018.1"/>
</dbReference>
<reference evidence="2" key="1">
    <citation type="journal article" date="2019" name="Int. J. Syst. Evol. Microbiol.">
        <title>The Global Catalogue of Microorganisms (GCM) 10K type strain sequencing project: providing services to taxonomists for standard genome sequencing and annotation.</title>
        <authorList>
            <consortium name="The Broad Institute Genomics Platform"/>
            <consortium name="The Broad Institute Genome Sequencing Center for Infectious Disease"/>
            <person name="Wu L."/>
            <person name="Ma J."/>
        </authorList>
    </citation>
    <scope>NUCLEOTIDE SEQUENCE [LARGE SCALE GENOMIC DNA]</scope>
    <source>
        <strain evidence="2">CCUG 55131</strain>
    </source>
</reference>